<dbReference type="AlphaFoldDB" id="A0A154L1S0"/>
<evidence type="ECO:0000313" key="2">
    <source>
        <dbReference type="Proteomes" id="UP000076335"/>
    </source>
</evidence>
<protein>
    <submittedName>
        <fullName evidence="1">Uncharacterized protein</fullName>
    </submittedName>
</protein>
<gene>
    <name evidence="1" type="ORF">AUP42_03355</name>
</gene>
<dbReference type="OrthoDB" id="7356853at2"/>
<name>A0A154L1S0_9PROT</name>
<dbReference type="Proteomes" id="UP000076335">
    <property type="component" value="Unassembled WGS sequence"/>
</dbReference>
<accession>A0A154L1S0</accession>
<proteinExistence type="predicted"/>
<dbReference type="RefSeq" id="WP_062952598.1">
    <property type="nucleotide sequence ID" value="NZ_LPVY01000021.1"/>
</dbReference>
<sequence length="90" mass="10497">MTARPIPEHAKLHQEFKDWEFGLAAHCRESESGLEKLPSEVVQAWDDMDAAWSEIKDHSGDIPQEPLQRFREAKQRLQEAWDAMISSERH</sequence>
<reference evidence="1 2" key="1">
    <citation type="submission" date="2015-12" db="EMBL/GenBank/DDBJ databases">
        <title>Genome sequence of Thalassospira lucentensis MCCC 1A02072.</title>
        <authorList>
            <person name="Lu L."/>
            <person name="Lai Q."/>
            <person name="Shao Z."/>
            <person name="Qian P."/>
        </authorList>
    </citation>
    <scope>NUCLEOTIDE SEQUENCE [LARGE SCALE GENOMIC DNA]</scope>
    <source>
        <strain evidence="1 2">MCCC 1A02072</strain>
    </source>
</reference>
<evidence type="ECO:0000313" key="1">
    <source>
        <dbReference type="EMBL" id="KZB62015.1"/>
    </source>
</evidence>
<dbReference type="EMBL" id="LPVY01000021">
    <property type="protein sequence ID" value="KZB62015.1"/>
    <property type="molecule type" value="Genomic_DNA"/>
</dbReference>
<organism evidence="1 2">
    <name type="scientific">Thalassospira lucentensis</name>
    <dbReference type="NCBI Taxonomy" id="168935"/>
    <lineage>
        <taxon>Bacteria</taxon>
        <taxon>Pseudomonadati</taxon>
        <taxon>Pseudomonadota</taxon>
        <taxon>Alphaproteobacteria</taxon>
        <taxon>Rhodospirillales</taxon>
        <taxon>Thalassospiraceae</taxon>
        <taxon>Thalassospira</taxon>
    </lineage>
</organism>
<comment type="caution">
    <text evidence="1">The sequence shown here is derived from an EMBL/GenBank/DDBJ whole genome shotgun (WGS) entry which is preliminary data.</text>
</comment>